<proteinExistence type="predicted"/>
<accession>A0A1Q9C526</accession>
<protein>
    <submittedName>
        <fullName evidence="1">Uncharacterized protein</fullName>
    </submittedName>
</protein>
<evidence type="ECO:0000313" key="1">
    <source>
        <dbReference type="EMBL" id="OLP77996.1"/>
    </source>
</evidence>
<comment type="caution">
    <text evidence="1">The sequence shown here is derived from an EMBL/GenBank/DDBJ whole genome shotgun (WGS) entry which is preliminary data.</text>
</comment>
<gene>
    <name evidence="1" type="ORF">AK812_SmicGene41874</name>
</gene>
<dbReference type="Proteomes" id="UP000186817">
    <property type="component" value="Unassembled WGS sequence"/>
</dbReference>
<sequence length="322" mass="35813">MSAAGNRRVQISQMVQGHQRDPKVWGNVLDQALVVHAELSPHDMASILWSMSKARFHHEALVEEFARTLSFRAGVKSIVTAMLALDRLGLPTESLRAPFLQQLSGQCQQLSFGDLRRVLMALARCWQQAAVQQDLLDEICNATADKAVGCDPRDLVAMPQHLGRLRFLHKPLLLVSADAVSKLVTSRLTVLPLDILRAMDGLLLIASLLEGEAARGQTLELVRKCQLFSGQQLKKSRTSELWSIGSQLLGAEIVNSRVWALWVSEMIEQFPEASRARGVSLLRQKMARKWALDRFPDGLEQALRIALRPSQAPSKSDRLTCS</sequence>
<dbReference type="OrthoDB" id="433403at2759"/>
<organism evidence="1 2">
    <name type="scientific">Symbiodinium microadriaticum</name>
    <name type="common">Dinoflagellate</name>
    <name type="synonym">Zooxanthella microadriatica</name>
    <dbReference type="NCBI Taxonomy" id="2951"/>
    <lineage>
        <taxon>Eukaryota</taxon>
        <taxon>Sar</taxon>
        <taxon>Alveolata</taxon>
        <taxon>Dinophyceae</taxon>
        <taxon>Suessiales</taxon>
        <taxon>Symbiodiniaceae</taxon>
        <taxon>Symbiodinium</taxon>
    </lineage>
</organism>
<keyword evidence="2" id="KW-1185">Reference proteome</keyword>
<name>A0A1Q9C526_SYMMI</name>
<dbReference type="EMBL" id="LSRX01001677">
    <property type="protein sequence ID" value="OLP77996.1"/>
    <property type="molecule type" value="Genomic_DNA"/>
</dbReference>
<dbReference type="AlphaFoldDB" id="A0A1Q9C526"/>
<dbReference type="OMA" id="DMASILW"/>
<evidence type="ECO:0000313" key="2">
    <source>
        <dbReference type="Proteomes" id="UP000186817"/>
    </source>
</evidence>
<reference evidence="1 2" key="1">
    <citation type="submission" date="2016-02" db="EMBL/GenBank/DDBJ databases">
        <title>Genome analysis of coral dinoflagellate symbionts highlights evolutionary adaptations to a symbiotic lifestyle.</title>
        <authorList>
            <person name="Aranda M."/>
            <person name="Li Y."/>
            <person name="Liew Y.J."/>
            <person name="Baumgarten S."/>
            <person name="Simakov O."/>
            <person name="Wilson M."/>
            <person name="Piel J."/>
            <person name="Ashoor H."/>
            <person name="Bougouffa S."/>
            <person name="Bajic V.B."/>
            <person name="Ryu T."/>
            <person name="Ravasi T."/>
            <person name="Bayer T."/>
            <person name="Micklem G."/>
            <person name="Kim H."/>
            <person name="Bhak J."/>
            <person name="Lajeunesse T.C."/>
            <person name="Voolstra C.R."/>
        </authorList>
    </citation>
    <scope>NUCLEOTIDE SEQUENCE [LARGE SCALE GENOMIC DNA]</scope>
    <source>
        <strain evidence="1 2">CCMP2467</strain>
    </source>
</reference>